<dbReference type="OrthoDB" id="421374at2759"/>
<keyword evidence="8" id="KW-0687">Ribonucleoprotein</keyword>
<dbReference type="InterPro" id="IPR005455">
    <property type="entry name" value="PFN_euk"/>
</dbReference>
<reference evidence="11" key="1">
    <citation type="submission" date="2020-12" db="EMBL/GenBank/DDBJ databases">
        <authorList>
            <person name="Iha C."/>
        </authorList>
    </citation>
    <scope>NUCLEOTIDE SEQUENCE</scope>
</reference>
<dbReference type="Pfam" id="PF00235">
    <property type="entry name" value="Profilin"/>
    <property type="match status" value="1"/>
</dbReference>
<comment type="similarity">
    <text evidence="2">Belongs to the universal ribosomal protein uL13 family.</text>
</comment>
<accession>A0A8S1J4L3</accession>
<dbReference type="InterPro" id="IPR036899">
    <property type="entry name" value="Ribosomal_uL13_sf"/>
</dbReference>
<dbReference type="PRINTS" id="PR00392">
    <property type="entry name" value="PROFILIN"/>
</dbReference>
<evidence type="ECO:0000256" key="10">
    <source>
        <dbReference type="SAM" id="MobiDB-lite"/>
    </source>
</evidence>
<dbReference type="PANTHER" id="PTHR11604:SF0">
    <property type="entry name" value="PROFILIN"/>
    <property type="match status" value="1"/>
</dbReference>
<evidence type="ECO:0000256" key="2">
    <source>
        <dbReference type="ARBA" id="ARBA00006227"/>
    </source>
</evidence>
<comment type="similarity">
    <text evidence="3 9">Belongs to the profilin family.</text>
</comment>
<dbReference type="CDD" id="cd00148">
    <property type="entry name" value="PROF"/>
    <property type="match status" value="1"/>
</dbReference>
<evidence type="ECO:0000313" key="11">
    <source>
        <dbReference type="EMBL" id="CAD7702386.1"/>
    </source>
</evidence>
<dbReference type="Proteomes" id="UP000708148">
    <property type="component" value="Unassembled WGS sequence"/>
</dbReference>
<evidence type="ECO:0000256" key="6">
    <source>
        <dbReference type="ARBA" id="ARBA00023203"/>
    </source>
</evidence>
<dbReference type="Pfam" id="PF00572">
    <property type="entry name" value="Ribosomal_L13"/>
    <property type="match status" value="1"/>
</dbReference>
<keyword evidence="12" id="KW-1185">Reference proteome</keyword>
<dbReference type="InterPro" id="IPR005755">
    <property type="entry name" value="Ribosomal_uL13_euk/arc"/>
</dbReference>
<dbReference type="EMBL" id="CAJHUC010001807">
    <property type="protein sequence ID" value="CAD7702386.1"/>
    <property type="molecule type" value="Genomic_DNA"/>
</dbReference>
<evidence type="ECO:0000256" key="7">
    <source>
        <dbReference type="ARBA" id="ARBA00023212"/>
    </source>
</evidence>
<dbReference type="NCBIfam" id="TIGR01077">
    <property type="entry name" value="L13_A_E"/>
    <property type="match status" value="1"/>
</dbReference>
<evidence type="ECO:0000256" key="3">
    <source>
        <dbReference type="ARBA" id="ARBA00010058"/>
    </source>
</evidence>
<dbReference type="AlphaFoldDB" id="A0A8S1J4L3"/>
<dbReference type="GO" id="GO:0006412">
    <property type="term" value="P:translation"/>
    <property type="evidence" value="ECO:0007669"/>
    <property type="project" value="InterPro"/>
</dbReference>
<dbReference type="SUPFAM" id="SSF52161">
    <property type="entry name" value="Ribosomal protein L13"/>
    <property type="match status" value="1"/>
</dbReference>
<dbReference type="GO" id="GO:0005938">
    <property type="term" value="C:cell cortex"/>
    <property type="evidence" value="ECO:0007669"/>
    <property type="project" value="TreeGrafter"/>
</dbReference>
<keyword evidence="6 9" id="KW-0009">Actin-binding</keyword>
<dbReference type="SUPFAM" id="SSF55770">
    <property type="entry name" value="Profilin (actin-binding protein)"/>
    <property type="match status" value="1"/>
</dbReference>
<evidence type="ECO:0000256" key="8">
    <source>
        <dbReference type="ARBA" id="ARBA00023274"/>
    </source>
</evidence>
<sequence length="337" mass="37454">MVPAFAGTCVRCEEIQISGGLTRQKMKFERFLKKRMNTKPSRGPIHYRSPARILWRTTRGMLPHKTVRGEAALRRLKCFEGIPPPYDCQKRVVVPRALKVARLRFQARVCHLGELATSVGWKHKDAVGCLEKARIAEARIYYEKKKKLRQLRRKAIEKRSRPTTPPEEEARSGGAWQFGQPPQLPVSASDAARASAHGEYLPVTAMSWQTYVDDHLMVELPGGKTLASAAIIGLDGGVWAKSPDFPEVSPEEVEALIQGFSDPSSLEEKGIVLQGTKYFTIQGERGVVIRGKKGEAGLTIKKTKQAMVVGVYATGVQPGECNVVVENLADYLIEQDY</sequence>
<dbReference type="FunFam" id="3.30.450.30:FF:000001">
    <property type="entry name" value="Profilin"/>
    <property type="match status" value="1"/>
</dbReference>
<dbReference type="GO" id="GO:0005856">
    <property type="term" value="C:cytoskeleton"/>
    <property type="evidence" value="ECO:0007669"/>
    <property type="project" value="UniProtKB-SubCell"/>
</dbReference>
<dbReference type="InterPro" id="IPR048278">
    <property type="entry name" value="PFN"/>
</dbReference>
<keyword evidence="5" id="KW-0689">Ribosomal protein</keyword>
<dbReference type="GO" id="GO:0003785">
    <property type="term" value="F:actin monomer binding"/>
    <property type="evidence" value="ECO:0007669"/>
    <property type="project" value="TreeGrafter"/>
</dbReference>
<evidence type="ECO:0000256" key="9">
    <source>
        <dbReference type="RuleBase" id="RU003909"/>
    </source>
</evidence>
<evidence type="ECO:0000256" key="4">
    <source>
        <dbReference type="ARBA" id="ARBA00022490"/>
    </source>
</evidence>
<dbReference type="Gene3D" id="3.90.1180.10">
    <property type="entry name" value="Ribosomal protein L13"/>
    <property type="match status" value="1"/>
</dbReference>
<organism evidence="11 12">
    <name type="scientific">Ostreobium quekettii</name>
    <dbReference type="NCBI Taxonomy" id="121088"/>
    <lineage>
        <taxon>Eukaryota</taxon>
        <taxon>Viridiplantae</taxon>
        <taxon>Chlorophyta</taxon>
        <taxon>core chlorophytes</taxon>
        <taxon>Ulvophyceae</taxon>
        <taxon>TCBD clade</taxon>
        <taxon>Bryopsidales</taxon>
        <taxon>Ostreobineae</taxon>
        <taxon>Ostreobiaceae</taxon>
        <taxon>Ostreobium</taxon>
    </lineage>
</organism>
<keyword evidence="7" id="KW-0206">Cytoskeleton</keyword>
<name>A0A8S1J4L3_9CHLO</name>
<dbReference type="Gene3D" id="3.30.450.30">
    <property type="entry name" value="Dynein light chain 2a, cytoplasmic"/>
    <property type="match status" value="1"/>
</dbReference>
<comment type="caution">
    <text evidence="11">The sequence shown here is derived from an EMBL/GenBank/DDBJ whole genome shotgun (WGS) entry which is preliminary data.</text>
</comment>
<feature type="region of interest" description="Disordered" evidence="10">
    <location>
        <begin position="152"/>
        <end position="191"/>
    </location>
</feature>
<dbReference type="PANTHER" id="PTHR11604">
    <property type="entry name" value="PROFILIN"/>
    <property type="match status" value="1"/>
</dbReference>
<dbReference type="SMART" id="SM00392">
    <property type="entry name" value="PROF"/>
    <property type="match status" value="1"/>
</dbReference>
<evidence type="ECO:0000256" key="5">
    <source>
        <dbReference type="ARBA" id="ARBA00022980"/>
    </source>
</evidence>
<dbReference type="InterPro" id="IPR005822">
    <property type="entry name" value="Ribosomal_uL13"/>
</dbReference>
<comment type="subcellular location">
    <subcellularLocation>
        <location evidence="1">Cytoplasm</location>
        <location evidence="1">Cytoskeleton</location>
    </subcellularLocation>
</comment>
<evidence type="ECO:0000256" key="1">
    <source>
        <dbReference type="ARBA" id="ARBA00004245"/>
    </source>
</evidence>
<keyword evidence="4" id="KW-0963">Cytoplasm</keyword>
<proteinExistence type="inferred from homology"/>
<dbReference type="GO" id="GO:0003735">
    <property type="term" value="F:structural constituent of ribosome"/>
    <property type="evidence" value="ECO:0007669"/>
    <property type="project" value="InterPro"/>
</dbReference>
<protein>
    <recommendedName>
        <fullName evidence="9">Profilin</fullName>
    </recommendedName>
</protein>
<gene>
    <name evidence="11" type="ORF">OSTQU699_LOCUS7742</name>
</gene>
<evidence type="ECO:0000313" key="12">
    <source>
        <dbReference type="Proteomes" id="UP000708148"/>
    </source>
</evidence>
<dbReference type="PRINTS" id="PR01640">
    <property type="entry name" value="PROFILINPLNT"/>
</dbReference>
<dbReference type="GO" id="GO:0015934">
    <property type="term" value="C:large ribosomal subunit"/>
    <property type="evidence" value="ECO:0007669"/>
    <property type="project" value="InterPro"/>
</dbReference>
<dbReference type="InterPro" id="IPR036140">
    <property type="entry name" value="PFN_sf"/>
</dbReference>